<keyword evidence="4" id="KW-1185">Reference proteome</keyword>
<feature type="compositionally biased region" description="Polar residues" evidence="1">
    <location>
        <begin position="410"/>
        <end position="426"/>
    </location>
</feature>
<dbReference type="Proteomes" id="UP001519328">
    <property type="component" value="Unassembled WGS sequence"/>
</dbReference>
<comment type="caution">
    <text evidence="3">The sequence shown here is derived from an EMBL/GenBank/DDBJ whole genome shotgun (WGS) entry which is preliminary data.</text>
</comment>
<sequence length="455" mass="50864">MNAIGTIFQQVMQTRGALERNSSKGTPDKQSVFQNLLSGSRTGTTGEDNSQDEMSIVNMLMNTSDVQKLLNNAASKEEATLMLEQAFNSISSSKNGPLSKEQAMQILEDTINSIEMGDEGGTLKAQVMQMLEGAVKKLTSDQDSKAEVKAASLLAFIEQSPIISDKNLQKQFEALFAKAEKLLSQVTDQKSASKAAPALLKLLEQWAALEKNQNMKQTVISQESFKSESKEQGIWKELLQSFQKRNQLVSKQQYNSDAKVTSNDVAKWLQHAIRSQANSDKISGQQSMSMTSSIPLSKVEQYVIHMNQNQSNRPVDKQLIEQFQKVMKSSKFLTMQNGTSQLNITLRPENLGDMMVKLTQINGEMTVKIMVTSHAAKEMLESNMHQLRNMFSPQQVVVEKQEVSSQQAQTNQSEQDDQNNSGQEQDQSNHSEQDDQEGEGDFETQFQNILMNEKV</sequence>
<evidence type="ECO:0000313" key="3">
    <source>
        <dbReference type="EMBL" id="MBP1949127.1"/>
    </source>
</evidence>
<reference evidence="3 4" key="1">
    <citation type="submission" date="2021-03" db="EMBL/GenBank/DDBJ databases">
        <title>Genomic Encyclopedia of Type Strains, Phase IV (KMG-IV): sequencing the most valuable type-strain genomes for metagenomic binning, comparative biology and taxonomic classification.</title>
        <authorList>
            <person name="Goeker M."/>
        </authorList>
    </citation>
    <scope>NUCLEOTIDE SEQUENCE [LARGE SCALE GENOMIC DNA]</scope>
    <source>
        <strain evidence="3 4">DSM 21085</strain>
    </source>
</reference>
<evidence type="ECO:0000259" key="2">
    <source>
        <dbReference type="Pfam" id="PF02120"/>
    </source>
</evidence>
<name>A0ABS4HFC6_9BACI</name>
<dbReference type="RefSeq" id="WP_209480658.1">
    <property type="nucleotide sequence ID" value="NZ_JAGGKK010000010.1"/>
</dbReference>
<dbReference type="Gene3D" id="3.30.750.140">
    <property type="match status" value="1"/>
</dbReference>
<proteinExistence type="predicted"/>
<accession>A0ABS4HFC6</accession>
<dbReference type="InterPro" id="IPR021136">
    <property type="entry name" value="Flagellar_hook_control-like_C"/>
</dbReference>
<keyword evidence="3" id="KW-0282">Flagellum</keyword>
<feature type="domain" description="Flagellar hook-length control protein-like C-terminal" evidence="2">
    <location>
        <begin position="334"/>
        <end position="411"/>
    </location>
</feature>
<keyword evidence="3" id="KW-0969">Cilium</keyword>
<feature type="compositionally biased region" description="Low complexity" evidence="1">
    <location>
        <begin position="397"/>
        <end position="409"/>
    </location>
</feature>
<feature type="region of interest" description="Disordered" evidence="1">
    <location>
        <begin position="397"/>
        <end position="455"/>
    </location>
</feature>
<evidence type="ECO:0000256" key="1">
    <source>
        <dbReference type="SAM" id="MobiDB-lite"/>
    </source>
</evidence>
<dbReference type="Pfam" id="PF02120">
    <property type="entry name" value="Flg_hook"/>
    <property type="match status" value="1"/>
</dbReference>
<keyword evidence="3" id="KW-0966">Cell projection</keyword>
<protein>
    <submittedName>
        <fullName evidence="3">Flagellar hook-length control protein FliK</fullName>
    </submittedName>
</protein>
<feature type="compositionally biased region" description="Polar residues" evidence="1">
    <location>
        <begin position="23"/>
        <end position="48"/>
    </location>
</feature>
<feature type="region of interest" description="Disordered" evidence="1">
    <location>
        <begin position="15"/>
        <end position="50"/>
    </location>
</feature>
<dbReference type="CDD" id="cd17470">
    <property type="entry name" value="T3SS_Flik_C"/>
    <property type="match status" value="1"/>
</dbReference>
<gene>
    <name evidence="3" type="ORF">J2Z82_002064</name>
</gene>
<organism evidence="3 4">
    <name type="scientific">Virgibacillus litoralis</name>
    <dbReference type="NCBI Taxonomy" id="578221"/>
    <lineage>
        <taxon>Bacteria</taxon>
        <taxon>Bacillati</taxon>
        <taxon>Bacillota</taxon>
        <taxon>Bacilli</taxon>
        <taxon>Bacillales</taxon>
        <taxon>Bacillaceae</taxon>
        <taxon>Virgibacillus</taxon>
    </lineage>
</organism>
<evidence type="ECO:0000313" key="4">
    <source>
        <dbReference type="Proteomes" id="UP001519328"/>
    </source>
</evidence>
<dbReference type="InterPro" id="IPR038610">
    <property type="entry name" value="FliK-like_C_sf"/>
</dbReference>
<dbReference type="EMBL" id="JAGGKK010000010">
    <property type="protein sequence ID" value="MBP1949127.1"/>
    <property type="molecule type" value="Genomic_DNA"/>
</dbReference>
<feature type="compositionally biased region" description="Polar residues" evidence="1">
    <location>
        <begin position="444"/>
        <end position="455"/>
    </location>
</feature>